<feature type="transmembrane region" description="Helical" evidence="7">
    <location>
        <begin position="330"/>
        <end position="350"/>
    </location>
</feature>
<dbReference type="PANTHER" id="PTHR43297">
    <property type="entry name" value="OLIGOPEPTIDE TRANSPORT ATP-BINDING PROTEIN APPD"/>
    <property type="match status" value="1"/>
</dbReference>
<dbReference type="InterPro" id="IPR003439">
    <property type="entry name" value="ABC_transporter-like_ATP-bd"/>
</dbReference>
<evidence type="ECO:0000256" key="5">
    <source>
        <dbReference type="ARBA" id="ARBA00022840"/>
    </source>
</evidence>
<proteinExistence type="predicted"/>
<evidence type="ECO:0000256" key="1">
    <source>
        <dbReference type="ARBA" id="ARBA00004202"/>
    </source>
</evidence>
<feature type="transmembrane region" description="Helical" evidence="7">
    <location>
        <begin position="307"/>
        <end position="324"/>
    </location>
</feature>
<dbReference type="InterPro" id="IPR017871">
    <property type="entry name" value="ABC_transporter-like_CS"/>
</dbReference>
<keyword evidence="3" id="KW-1003">Cell membrane</keyword>
<dbReference type="GO" id="GO:0005886">
    <property type="term" value="C:plasma membrane"/>
    <property type="evidence" value="ECO:0007669"/>
    <property type="project" value="UniProtKB-SubCell"/>
</dbReference>
<evidence type="ECO:0000313" key="9">
    <source>
        <dbReference type="EMBL" id="AIF24999.1"/>
    </source>
</evidence>
<keyword evidence="7" id="KW-1133">Transmembrane helix</keyword>
<comment type="subcellular location">
    <subcellularLocation>
        <location evidence="1">Cell membrane</location>
        <topology evidence="1">Peripheral membrane protein</topology>
    </subcellularLocation>
</comment>
<dbReference type="Pfam" id="PF08352">
    <property type="entry name" value="oligo_HPY"/>
    <property type="match status" value="1"/>
</dbReference>
<feature type="transmembrane region" description="Helical" evidence="7">
    <location>
        <begin position="115"/>
        <end position="135"/>
    </location>
</feature>
<feature type="domain" description="ABC transporter" evidence="8">
    <location>
        <begin position="2"/>
        <end position="483"/>
    </location>
</feature>
<dbReference type="InterPro" id="IPR050388">
    <property type="entry name" value="ABC_Ni/Peptide_Import"/>
</dbReference>
<reference evidence="9" key="1">
    <citation type="journal article" date="2014" name="Genome Biol. Evol.">
        <title>Pangenome evidence for extensive interdomain horizontal transfer affecting lineage core and shell genes in uncultured planktonic thaumarchaeota and euryarchaeota.</title>
        <authorList>
            <person name="Deschamps P."/>
            <person name="Zivanovic Y."/>
            <person name="Moreira D."/>
            <person name="Rodriguez-Valera F."/>
            <person name="Lopez-Garcia P."/>
        </authorList>
    </citation>
    <scope>NUCLEOTIDE SEQUENCE</scope>
</reference>
<evidence type="ECO:0000256" key="6">
    <source>
        <dbReference type="ARBA" id="ARBA00023136"/>
    </source>
</evidence>
<organism evidence="9">
    <name type="scientific">uncultured marine group II/III euryarchaeote SAT1000_43_B03</name>
    <dbReference type="NCBI Taxonomy" id="1456585"/>
    <lineage>
        <taxon>Archaea</taxon>
        <taxon>Methanobacteriati</taxon>
        <taxon>Methanobacteriota</taxon>
        <taxon>environmental samples</taxon>
    </lineage>
</organism>
<evidence type="ECO:0000256" key="2">
    <source>
        <dbReference type="ARBA" id="ARBA00022448"/>
    </source>
</evidence>
<dbReference type="SMART" id="SM00382">
    <property type="entry name" value="AAA"/>
    <property type="match status" value="1"/>
</dbReference>
<dbReference type="InterPro" id="IPR027417">
    <property type="entry name" value="P-loop_NTPase"/>
</dbReference>
<dbReference type="CDD" id="cd03257">
    <property type="entry name" value="ABC_NikE_OppD_transporters"/>
    <property type="match status" value="1"/>
</dbReference>
<feature type="transmembrane region" description="Helical" evidence="7">
    <location>
        <begin position="217"/>
        <end position="236"/>
    </location>
</feature>
<evidence type="ECO:0000256" key="3">
    <source>
        <dbReference type="ARBA" id="ARBA00022475"/>
    </source>
</evidence>
<keyword evidence="6 7" id="KW-0472">Membrane</keyword>
<name>A0A075IAU8_9EURY</name>
<sequence length="576" mass="63210">MLEIEGLRVHFDTLDGPIEALHSVDLKVEQGQIMGLVGESGCGKSVTSLVTIGLATCDVDEGSVKYEGEEMLFSDSEADKKTQDISGRITAGAILASVIAFFWTILSPFGPIQGLKFLLIFLFVSMVSWFAGFAAKGEYRRHQKFMRWVRGNEISMIFQEPMTALNPLYTVEKQISEVMRVHDRLVEAETPRYVRVGQALVSPVTLIGDAFRSRPKASIVTFSVLTFVLVAHLSGFADAAADAITTPFTTVIVELWWLLLILVSYSIYPIRGTGPGGRTSRFGGSGEIAIRYAETYLTRPLEVTAPHIPLVVAVVLVIFLMLWMPLSALLGMAVIATLLALPAIIILDYLKLDSAHTRQVIGILEDVRIPNPNAVVKMYPHELSGGMRQRVMIAMMMSCEPKLLIADEPTTALDVTIQAQILQLMRDLRDEKDTSILLITHDLGVIAEMCDAVTVMYAGSVVESGSIGDILSRPRMPYSIGLLHSIPTIDEGSDRRDVLPIIPGQVPDPNLHFDGCRFHPRCPFADEICISTPPPMTEVEPGHFAACHHTNRTVNVADVQASFDVFAAEYELEGVA</sequence>
<evidence type="ECO:0000259" key="8">
    <source>
        <dbReference type="PROSITE" id="PS50893"/>
    </source>
</evidence>
<feature type="transmembrane region" description="Helical" evidence="7">
    <location>
        <begin position="89"/>
        <end position="109"/>
    </location>
</feature>
<keyword evidence="4" id="KW-0547">Nucleotide-binding</keyword>
<dbReference type="InterPro" id="IPR013563">
    <property type="entry name" value="Oligopep_ABC_C"/>
</dbReference>
<keyword evidence="2" id="KW-0813">Transport</keyword>
<keyword evidence="7" id="KW-0812">Transmembrane</keyword>
<dbReference type="GO" id="GO:0015833">
    <property type="term" value="P:peptide transport"/>
    <property type="evidence" value="ECO:0007669"/>
    <property type="project" value="InterPro"/>
</dbReference>
<accession>A0A075IAU8</accession>
<dbReference type="PROSITE" id="PS50893">
    <property type="entry name" value="ABC_TRANSPORTER_2"/>
    <property type="match status" value="1"/>
</dbReference>
<dbReference type="Pfam" id="PF00005">
    <property type="entry name" value="ABC_tran"/>
    <property type="match status" value="2"/>
</dbReference>
<keyword evidence="5 9" id="KW-0067">ATP-binding</keyword>
<evidence type="ECO:0000256" key="4">
    <source>
        <dbReference type="ARBA" id="ARBA00022741"/>
    </source>
</evidence>
<gene>
    <name evidence="9" type="primary">ABC.PE.A</name>
</gene>
<dbReference type="Gene3D" id="3.40.50.300">
    <property type="entry name" value="P-loop containing nucleotide triphosphate hydrolases"/>
    <property type="match status" value="2"/>
</dbReference>
<protein>
    <submittedName>
        <fullName evidence="9">Oligopeptide transport ATP-binding protein appD (ABC.PE.A)</fullName>
    </submittedName>
</protein>
<dbReference type="InterPro" id="IPR003593">
    <property type="entry name" value="AAA+_ATPase"/>
</dbReference>
<dbReference type="SUPFAM" id="SSF52540">
    <property type="entry name" value="P-loop containing nucleoside triphosphate hydrolases"/>
    <property type="match status" value="1"/>
</dbReference>
<dbReference type="GO" id="GO:0005524">
    <property type="term" value="F:ATP binding"/>
    <property type="evidence" value="ECO:0007669"/>
    <property type="project" value="UniProtKB-KW"/>
</dbReference>
<dbReference type="EMBL" id="KF901279">
    <property type="protein sequence ID" value="AIF24999.1"/>
    <property type="molecule type" value="Genomic_DNA"/>
</dbReference>
<evidence type="ECO:0000256" key="7">
    <source>
        <dbReference type="SAM" id="Phobius"/>
    </source>
</evidence>
<dbReference type="GO" id="GO:0016887">
    <property type="term" value="F:ATP hydrolysis activity"/>
    <property type="evidence" value="ECO:0007669"/>
    <property type="project" value="InterPro"/>
</dbReference>
<dbReference type="PROSITE" id="PS00211">
    <property type="entry name" value="ABC_TRANSPORTER_1"/>
    <property type="match status" value="1"/>
</dbReference>
<feature type="transmembrane region" description="Helical" evidence="7">
    <location>
        <begin position="248"/>
        <end position="268"/>
    </location>
</feature>
<dbReference type="NCBIfam" id="TIGR01727">
    <property type="entry name" value="oligo_HPY"/>
    <property type="match status" value="1"/>
</dbReference>
<dbReference type="PANTHER" id="PTHR43297:SF2">
    <property type="entry name" value="DIPEPTIDE TRANSPORT ATP-BINDING PROTEIN DPPD"/>
    <property type="match status" value="1"/>
</dbReference>
<dbReference type="AlphaFoldDB" id="A0A075IAU8"/>